<proteinExistence type="predicted"/>
<sequence length="157" mass="18663">MLTQYALTMGIREHLVNEFRHVLMLILVEHHCHMYMAPVSTYVAVISRDIVVWHLHLRQDIFQLMVGQLTKKPYFIQEEYKKHNIRLITEDGKIATAHEFMCGYLTTRGYRPKEQWSLETAYNYFIHCLKDPLTKWASWSKNQDARKEADELANIAH</sequence>
<dbReference type="AlphaFoldDB" id="A0A915HG10"/>
<organism evidence="1 2">
    <name type="scientific">Romanomermis culicivorax</name>
    <name type="common">Nematode worm</name>
    <dbReference type="NCBI Taxonomy" id="13658"/>
    <lineage>
        <taxon>Eukaryota</taxon>
        <taxon>Metazoa</taxon>
        <taxon>Ecdysozoa</taxon>
        <taxon>Nematoda</taxon>
        <taxon>Enoplea</taxon>
        <taxon>Dorylaimia</taxon>
        <taxon>Mermithida</taxon>
        <taxon>Mermithoidea</taxon>
        <taxon>Mermithidae</taxon>
        <taxon>Romanomermis</taxon>
    </lineage>
</organism>
<evidence type="ECO:0000313" key="1">
    <source>
        <dbReference type="Proteomes" id="UP000887565"/>
    </source>
</evidence>
<reference evidence="2" key="1">
    <citation type="submission" date="2022-11" db="UniProtKB">
        <authorList>
            <consortium name="WormBaseParasite"/>
        </authorList>
    </citation>
    <scope>IDENTIFICATION</scope>
</reference>
<keyword evidence="1" id="KW-1185">Reference proteome</keyword>
<evidence type="ECO:0000313" key="2">
    <source>
        <dbReference type="WBParaSite" id="nRc.2.0.1.t00585-RA"/>
    </source>
</evidence>
<protein>
    <submittedName>
        <fullName evidence="2">Uncharacterized protein</fullName>
    </submittedName>
</protein>
<name>A0A915HG10_ROMCU</name>
<dbReference type="Proteomes" id="UP000887565">
    <property type="component" value="Unplaced"/>
</dbReference>
<dbReference type="WBParaSite" id="nRc.2.0.1.t00585-RA">
    <property type="protein sequence ID" value="nRc.2.0.1.t00585-RA"/>
    <property type="gene ID" value="nRc.2.0.1.g00585"/>
</dbReference>
<accession>A0A915HG10</accession>